<dbReference type="InterPro" id="IPR006554">
    <property type="entry name" value="Helicase-like_DEXD_c2"/>
</dbReference>
<evidence type="ECO:0000256" key="7">
    <source>
        <dbReference type="ARBA" id="ARBA00022840"/>
    </source>
</evidence>
<keyword evidence="16" id="KW-1185">Reference proteome</keyword>
<dbReference type="InterPro" id="IPR045028">
    <property type="entry name" value="DinG/Rad3-like"/>
</dbReference>
<evidence type="ECO:0000256" key="3">
    <source>
        <dbReference type="ARBA" id="ARBA00022741"/>
    </source>
</evidence>
<keyword evidence="7" id="KW-0067">ATP-binding</keyword>
<evidence type="ECO:0000256" key="8">
    <source>
        <dbReference type="ARBA" id="ARBA00023004"/>
    </source>
</evidence>
<name>A0ABW0RS22_9GAMM</name>
<dbReference type="InterPro" id="IPR014001">
    <property type="entry name" value="Helicase_ATP-bd"/>
</dbReference>
<dbReference type="InterPro" id="IPR010614">
    <property type="entry name" value="RAD3-like_helicase_DEAD"/>
</dbReference>
<keyword evidence="3" id="KW-0547">Nucleotide-binding</keyword>
<protein>
    <submittedName>
        <fullName evidence="15">ATP-dependent DNA helicase</fullName>
        <ecNumber evidence="15">3.6.4.12</ecNumber>
    </submittedName>
</protein>
<keyword evidence="6 15" id="KW-0347">Helicase</keyword>
<organism evidence="15 16">
    <name type="scientific">Marinobacter koreensis</name>
    <dbReference type="NCBI Taxonomy" id="335974"/>
    <lineage>
        <taxon>Bacteria</taxon>
        <taxon>Pseudomonadati</taxon>
        <taxon>Pseudomonadota</taxon>
        <taxon>Gammaproteobacteria</taxon>
        <taxon>Pseudomonadales</taxon>
        <taxon>Marinobacteraceae</taxon>
        <taxon>Marinobacter</taxon>
    </lineage>
</organism>
<keyword evidence="10" id="KW-0238">DNA-binding</keyword>
<dbReference type="PANTHER" id="PTHR11472:SF34">
    <property type="entry name" value="REGULATOR OF TELOMERE ELONGATION HELICASE 1"/>
    <property type="match status" value="1"/>
</dbReference>
<evidence type="ECO:0000256" key="6">
    <source>
        <dbReference type="ARBA" id="ARBA00022806"/>
    </source>
</evidence>
<evidence type="ECO:0000256" key="10">
    <source>
        <dbReference type="ARBA" id="ARBA00023125"/>
    </source>
</evidence>
<dbReference type="GO" id="GO:0003678">
    <property type="term" value="F:DNA helicase activity"/>
    <property type="evidence" value="ECO:0007669"/>
    <property type="project" value="UniProtKB-EC"/>
</dbReference>
<evidence type="ECO:0000256" key="11">
    <source>
        <dbReference type="ARBA" id="ARBA00023204"/>
    </source>
</evidence>
<dbReference type="EC" id="3.6.4.12" evidence="15"/>
<keyword evidence="12" id="KW-0413">Isomerase</keyword>
<dbReference type="InterPro" id="IPR027417">
    <property type="entry name" value="P-loop_NTPase"/>
</dbReference>
<proteinExistence type="inferred from homology"/>
<accession>A0ABW0RS22</accession>
<dbReference type="Pfam" id="PF13307">
    <property type="entry name" value="Helicase_C_2"/>
    <property type="match status" value="1"/>
</dbReference>
<dbReference type="Gene3D" id="3.90.320.10">
    <property type="match status" value="1"/>
</dbReference>
<dbReference type="SMART" id="SM00491">
    <property type="entry name" value="HELICc2"/>
    <property type="match status" value="1"/>
</dbReference>
<keyword evidence="8" id="KW-0408">Iron</keyword>
<feature type="domain" description="Helicase ATP-binding" evidence="14">
    <location>
        <begin position="171"/>
        <end position="421"/>
    </location>
</feature>
<comment type="caution">
    <text evidence="15">The sequence shown here is derived from an EMBL/GenBank/DDBJ whole genome shotgun (WGS) entry which is preliminary data.</text>
</comment>
<dbReference type="PANTHER" id="PTHR11472">
    <property type="entry name" value="DNA REPAIR DEAD HELICASE RAD3/XP-D SUBFAMILY MEMBER"/>
    <property type="match status" value="1"/>
</dbReference>
<dbReference type="SMART" id="SM00487">
    <property type="entry name" value="DEXDc"/>
    <property type="match status" value="1"/>
</dbReference>
<sequence>MKVAVRTLCEFAARTGDLDFRYTPAPSAAEGIAGHQLIQSRRTSDYKSEYLLTGECLGIKISGRVDGYHPGRRRLEEIKTHRGDLSRIRDHQRALHRAQLRAYGALLCRQENLPGIELVLVYYDVGRDRETLVTESATAGVLWQELEGLCQQFRWWAEQEDHHLEQRNERLTSLSFPFPRFRPRQRELAETVYKNAMTAGTLLLEAPTGLGKTLGTLFPALMAVGRSDQDRLFYLTCRNTARQLALDAVDRLRTAQPETGPWPLRVLELVAKDDACEHPDKACHGESCPLARGFFDRLPDARAEAAQAGTMTREELARIAAGHDVCPYFLAQEMARWSDVVVGDVNRLFDQSALLHGLIRQNQWRATVLVDEAHNLVDRARGMYSVQLDQQRLLRVKKSAPTPLKKAVDRTARAWQGLIREQDPDGPVFLDALPPGLIGSLQGLVSALTDYLADHPPDLALQELLFESVSFMKLADSFGDHSLCEFRRAGRGRARLTIQNLIPADFLKDRFAAAESVLLFSATLSPGIYYRDLLGLPENAAFTSLPSPFNADQLQVHFTPRISTRQVHREESLVPIADVIARQFRERPGHYLAFFSSFQYLQAVSEALASRAPDIPQRCQTPGMSQSAREGFLAEFRQPGPSVAFAVLGGVFSEGIDLPGDQLIGAFVATLGLPPFDAWHDILKQRLQQRFGAGYEYTYLIPGIQKVAQAAGRVIRTPEDRGVIWLIDDRFMGAQIQNLLPRWWFTPAESGSE</sequence>
<dbReference type="GO" id="GO:0016787">
    <property type="term" value="F:hydrolase activity"/>
    <property type="evidence" value="ECO:0007669"/>
    <property type="project" value="UniProtKB-KW"/>
</dbReference>
<evidence type="ECO:0000256" key="12">
    <source>
        <dbReference type="ARBA" id="ARBA00023235"/>
    </source>
</evidence>
<dbReference type="Proteomes" id="UP001596055">
    <property type="component" value="Unassembled WGS sequence"/>
</dbReference>
<dbReference type="SUPFAM" id="SSF52540">
    <property type="entry name" value="P-loop containing nucleoside triphosphate hydrolases"/>
    <property type="match status" value="2"/>
</dbReference>
<evidence type="ECO:0000256" key="2">
    <source>
        <dbReference type="ARBA" id="ARBA00022723"/>
    </source>
</evidence>
<evidence type="ECO:0000256" key="4">
    <source>
        <dbReference type="ARBA" id="ARBA00022763"/>
    </source>
</evidence>
<keyword evidence="4" id="KW-0227">DNA damage</keyword>
<dbReference type="InterPro" id="IPR006555">
    <property type="entry name" value="ATP-dep_Helicase_C"/>
</dbReference>
<evidence type="ECO:0000256" key="13">
    <source>
        <dbReference type="ARBA" id="ARBA00038058"/>
    </source>
</evidence>
<evidence type="ECO:0000256" key="1">
    <source>
        <dbReference type="ARBA" id="ARBA00022485"/>
    </source>
</evidence>
<evidence type="ECO:0000259" key="14">
    <source>
        <dbReference type="PROSITE" id="PS51193"/>
    </source>
</evidence>
<evidence type="ECO:0000256" key="9">
    <source>
        <dbReference type="ARBA" id="ARBA00023014"/>
    </source>
</evidence>
<reference evidence="16" key="1">
    <citation type="journal article" date="2019" name="Int. J. Syst. Evol. Microbiol.">
        <title>The Global Catalogue of Microorganisms (GCM) 10K type strain sequencing project: providing services to taxonomists for standard genome sequencing and annotation.</title>
        <authorList>
            <consortium name="The Broad Institute Genomics Platform"/>
            <consortium name="The Broad Institute Genome Sequencing Center for Infectious Disease"/>
            <person name="Wu L."/>
            <person name="Ma J."/>
        </authorList>
    </citation>
    <scope>NUCLEOTIDE SEQUENCE [LARGE SCALE GENOMIC DNA]</scope>
    <source>
        <strain evidence="16">CGMCC 4.1799</strain>
    </source>
</reference>
<dbReference type="RefSeq" id="WP_248156677.1">
    <property type="nucleotide sequence ID" value="NZ_JAKZAJ010000002.1"/>
</dbReference>
<dbReference type="InterPro" id="IPR011604">
    <property type="entry name" value="PDDEXK-like_dom_sf"/>
</dbReference>
<dbReference type="InterPro" id="IPR014013">
    <property type="entry name" value="Helic_SF1/SF2_ATP-bd_DinG/Rad3"/>
</dbReference>
<dbReference type="Pfam" id="PF06733">
    <property type="entry name" value="DEAD_2"/>
    <property type="match status" value="1"/>
</dbReference>
<evidence type="ECO:0000313" key="16">
    <source>
        <dbReference type="Proteomes" id="UP001596055"/>
    </source>
</evidence>
<evidence type="ECO:0000256" key="5">
    <source>
        <dbReference type="ARBA" id="ARBA00022801"/>
    </source>
</evidence>
<dbReference type="EMBL" id="JBHSNL010000006">
    <property type="protein sequence ID" value="MFC5546340.1"/>
    <property type="molecule type" value="Genomic_DNA"/>
</dbReference>
<dbReference type="PROSITE" id="PS51193">
    <property type="entry name" value="HELICASE_ATP_BIND_2"/>
    <property type="match status" value="1"/>
</dbReference>
<keyword evidence="5 15" id="KW-0378">Hydrolase</keyword>
<evidence type="ECO:0000313" key="15">
    <source>
        <dbReference type="EMBL" id="MFC5546340.1"/>
    </source>
</evidence>
<dbReference type="Gene3D" id="3.40.50.300">
    <property type="entry name" value="P-loop containing nucleotide triphosphate hydrolases"/>
    <property type="match status" value="2"/>
</dbReference>
<keyword evidence="2" id="KW-0479">Metal-binding</keyword>
<gene>
    <name evidence="15" type="ORF">ACFPQA_14850</name>
</gene>
<keyword evidence="11" id="KW-0234">DNA repair</keyword>
<dbReference type="SMART" id="SM00488">
    <property type="entry name" value="DEXDc2"/>
    <property type="match status" value="1"/>
</dbReference>
<keyword evidence="1" id="KW-0004">4Fe-4S</keyword>
<comment type="similarity">
    <text evidence="13">Belongs to the helicase family. DinG subfamily.</text>
</comment>
<keyword evidence="9" id="KW-0411">Iron-sulfur</keyword>